<dbReference type="Proteomes" id="UP001163823">
    <property type="component" value="Chromosome 3"/>
</dbReference>
<sequence length="200" mass="23097">MGLVSTENGVLKLVHPGGFVELHNNPVTAAEVMKKNPRHCVTRPDVFKFPWIVARPESVLKPGSVFFIVPCRTVHQLLQSKSNVSRQQGHSVRYHSQQTENCYARHDRSEWTNLKKHQCLKIRHGDHRHLNEQALVDSISIHRGPFYSSDARKREIRLTNEDRLFHRKQVTRLKPCLKKDGSSTGRSHGLRVRFEFPRSG</sequence>
<evidence type="ECO:0000256" key="1">
    <source>
        <dbReference type="SAM" id="MobiDB-lite"/>
    </source>
</evidence>
<feature type="region of interest" description="Disordered" evidence="1">
    <location>
        <begin position="177"/>
        <end position="200"/>
    </location>
</feature>
<keyword evidence="3" id="KW-1185">Reference proteome</keyword>
<dbReference type="KEGG" id="qsa:O6P43_007719"/>
<accession>A0AAD7VJP5</accession>
<proteinExistence type="predicted"/>
<dbReference type="Pfam" id="PF14009">
    <property type="entry name" value="PADRE"/>
    <property type="match status" value="1"/>
</dbReference>
<evidence type="ECO:0000313" key="2">
    <source>
        <dbReference type="EMBL" id="KAJ7978218.1"/>
    </source>
</evidence>
<evidence type="ECO:0000313" key="3">
    <source>
        <dbReference type="Proteomes" id="UP001163823"/>
    </source>
</evidence>
<dbReference type="PANTHER" id="PTHR33052">
    <property type="entry name" value="DUF4228 DOMAIN PROTEIN-RELATED"/>
    <property type="match status" value="1"/>
</dbReference>
<dbReference type="AlphaFoldDB" id="A0AAD7VJP5"/>
<gene>
    <name evidence="2" type="ORF">O6P43_007719</name>
</gene>
<dbReference type="InterPro" id="IPR025322">
    <property type="entry name" value="PADRE_dom"/>
</dbReference>
<comment type="caution">
    <text evidence="2">The sequence shown here is derived from an EMBL/GenBank/DDBJ whole genome shotgun (WGS) entry which is preliminary data.</text>
</comment>
<protein>
    <submittedName>
        <fullName evidence="2">6,7-dimethyl-8-ribityllumazine synthase</fullName>
    </submittedName>
</protein>
<organism evidence="2 3">
    <name type="scientific">Quillaja saponaria</name>
    <name type="common">Soap bark tree</name>
    <dbReference type="NCBI Taxonomy" id="32244"/>
    <lineage>
        <taxon>Eukaryota</taxon>
        <taxon>Viridiplantae</taxon>
        <taxon>Streptophyta</taxon>
        <taxon>Embryophyta</taxon>
        <taxon>Tracheophyta</taxon>
        <taxon>Spermatophyta</taxon>
        <taxon>Magnoliopsida</taxon>
        <taxon>eudicotyledons</taxon>
        <taxon>Gunneridae</taxon>
        <taxon>Pentapetalae</taxon>
        <taxon>rosids</taxon>
        <taxon>fabids</taxon>
        <taxon>Fabales</taxon>
        <taxon>Quillajaceae</taxon>
        <taxon>Quillaja</taxon>
    </lineage>
</organism>
<dbReference type="EMBL" id="JARAOO010000003">
    <property type="protein sequence ID" value="KAJ7978218.1"/>
    <property type="molecule type" value="Genomic_DNA"/>
</dbReference>
<name>A0AAD7VJP5_QUISA</name>
<reference evidence="2" key="1">
    <citation type="journal article" date="2023" name="Science">
        <title>Elucidation of the pathway for biosynthesis of saponin adjuvants from the soapbark tree.</title>
        <authorList>
            <person name="Reed J."/>
            <person name="Orme A."/>
            <person name="El-Demerdash A."/>
            <person name="Owen C."/>
            <person name="Martin L.B.B."/>
            <person name="Misra R.C."/>
            <person name="Kikuchi S."/>
            <person name="Rejzek M."/>
            <person name="Martin A.C."/>
            <person name="Harkess A."/>
            <person name="Leebens-Mack J."/>
            <person name="Louveau T."/>
            <person name="Stephenson M.J."/>
            <person name="Osbourn A."/>
        </authorList>
    </citation>
    <scope>NUCLEOTIDE SEQUENCE</scope>
    <source>
        <strain evidence="2">S10</strain>
    </source>
</reference>